<sequence>MANNGCSFFSKDIKSCQQNGLLLLLSIGGASGAYSIASSDDAKQVASYLNNC</sequence>
<keyword evidence="2" id="KW-1185">Reference proteome</keyword>
<reference evidence="2" key="1">
    <citation type="journal article" date="2022" name="Nat. Commun.">
        <title>Chromosome evolution and the genetic basis of agronomically important traits in greater yam.</title>
        <authorList>
            <person name="Bredeson J.V."/>
            <person name="Lyons J.B."/>
            <person name="Oniyinde I.O."/>
            <person name="Okereke N.R."/>
            <person name="Kolade O."/>
            <person name="Nnabue I."/>
            <person name="Nwadili C.O."/>
            <person name="Hribova E."/>
            <person name="Parker M."/>
            <person name="Nwogha J."/>
            <person name="Shu S."/>
            <person name="Carlson J."/>
            <person name="Kariba R."/>
            <person name="Muthemba S."/>
            <person name="Knop K."/>
            <person name="Barton G.J."/>
            <person name="Sherwood A.V."/>
            <person name="Lopez-Montes A."/>
            <person name="Asiedu R."/>
            <person name="Jamnadass R."/>
            <person name="Muchugi A."/>
            <person name="Goodstein D."/>
            <person name="Egesi C.N."/>
            <person name="Featherston J."/>
            <person name="Asfaw A."/>
            <person name="Simpson G.G."/>
            <person name="Dolezel J."/>
            <person name="Hendre P.S."/>
            <person name="Van Deynze A."/>
            <person name="Kumar P.L."/>
            <person name="Obidiegwu J.E."/>
            <person name="Bhattacharjee R."/>
            <person name="Rokhsar D.S."/>
        </authorList>
    </citation>
    <scope>NUCLEOTIDE SEQUENCE [LARGE SCALE GENOMIC DNA]</scope>
    <source>
        <strain evidence="2">cv. TDa95/00328</strain>
    </source>
</reference>
<evidence type="ECO:0000313" key="1">
    <source>
        <dbReference type="EMBL" id="KAH7680666.1"/>
    </source>
</evidence>
<name>A0ACB7VZQ8_DIOAL</name>
<dbReference type="Proteomes" id="UP000827976">
    <property type="component" value="Chromosome 5"/>
</dbReference>
<proteinExistence type="predicted"/>
<evidence type="ECO:0000313" key="2">
    <source>
        <dbReference type="Proteomes" id="UP000827976"/>
    </source>
</evidence>
<organism evidence="1 2">
    <name type="scientific">Dioscorea alata</name>
    <name type="common">Purple yam</name>
    <dbReference type="NCBI Taxonomy" id="55571"/>
    <lineage>
        <taxon>Eukaryota</taxon>
        <taxon>Viridiplantae</taxon>
        <taxon>Streptophyta</taxon>
        <taxon>Embryophyta</taxon>
        <taxon>Tracheophyta</taxon>
        <taxon>Spermatophyta</taxon>
        <taxon>Magnoliopsida</taxon>
        <taxon>Liliopsida</taxon>
        <taxon>Dioscoreales</taxon>
        <taxon>Dioscoreaceae</taxon>
        <taxon>Dioscorea</taxon>
    </lineage>
</organism>
<accession>A0ACB7VZQ8</accession>
<keyword evidence="1" id="KW-0378">Hydrolase</keyword>
<gene>
    <name evidence="1" type="ORF">IHE45_05G007100</name>
</gene>
<dbReference type="EMBL" id="CM037015">
    <property type="protein sequence ID" value="KAH7680666.1"/>
    <property type="molecule type" value="Genomic_DNA"/>
</dbReference>
<comment type="caution">
    <text evidence="1">The sequence shown here is derived from an EMBL/GenBank/DDBJ whole genome shotgun (WGS) entry which is preliminary data.</text>
</comment>
<protein>
    <submittedName>
        <fullName evidence="1">Glycoside hydrolase protein</fullName>
    </submittedName>
</protein>